<reference evidence="8 10" key="2">
    <citation type="submission" date="2020-05" db="EMBL/GenBank/DDBJ databases">
        <title>FDA dAtabase for Regulatory Grade micrObial Sequences (FDA-ARGOS): Supporting development and validation of Infectious Disease Dx tests.</title>
        <authorList>
            <person name="Nelson B."/>
            <person name="Plummer A."/>
            <person name="Tallon L."/>
            <person name="Sadzewicz L."/>
            <person name="Zhao X."/>
            <person name="Vavikolanu K."/>
            <person name="Mehta A."/>
            <person name="Aluvathingal J."/>
            <person name="Nadendla S."/>
            <person name="Myers T."/>
            <person name="Yan Y."/>
            <person name="Sichtig H."/>
        </authorList>
    </citation>
    <scope>NUCLEOTIDE SEQUENCE [LARGE SCALE GENOMIC DNA]</scope>
    <source>
        <strain evidence="8 10">FDAARGOS_795</strain>
    </source>
</reference>
<dbReference type="Proteomes" id="UP000501107">
    <property type="component" value="Chromosome"/>
</dbReference>
<evidence type="ECO:0000256" key="1">
    <source>
        <dbReference type="ARBA" id="ARBA00004651"/>
    </source>
</evidence>
<evidence type="ECO:0000313" key="7">
    <source>
        <dbReference type="EMBL" id="AJG77203.1"/>
    </source>
</evidence>
<keyword evidence="2" id="KW-1003">Cell membrane</keyword>
<dbReference type="Proteomes" id="UP000031876">
    <property type="component" value="Chromosome"/>
</dbReference>
<proteinExistence type="predicted"/>
<dbReference type="InterPro" id="IPR002797">
    <property type="entry name" value="Polysacc_synth"/>
</dbReference>
<feature type="transmembrane region" description="Helical" evidence="6">
    <location>
        <begin position="351"/>
        <end position="373"/>
    </location>
</feature>
<dbReference type="EMBL" id="CP009335">
    <property type="protein sequence ID" value="AJG77203.1"/>
    <property type="molecule type" value="Genomic_DNA"/>
</dbReference>
<feature type="transmembrane region" description="Helical" evidence="6">
    <location>
        <begin position="83"/>
        <end position="108"/>
    </location>
</feature>
<feature type="transmembrane region" description="Helical" evidence="6">
    <location>
        <begin position="120"/>
        <end position="138"/>
    </location>
</feature>
<reference evidence="7 9" key="1">
    <citation type="journal article" date="2015" name="Genome Announc.">
        <title>Complete genome sequences for 35 biothreat assay-relevant bacillus species.</title>
        <authorList>
            <person name="Johnson S.L."/>
            <person name="Daligault H.E."/>
            <person name="Davenport K.W."/>
            <person name="Jaissle J."/>
            <person name="Frey K.G."/>
            <person name="Ladner J.T."/>
            <person name="Broomall S.M."/>
            <person name="Bishop-Lilly K.A."/>
            <person name="Bruce D.C."/>
            <person name="Gibbons H.S."/>
            <person name="Coyne S.R."/>
            <person name="Lo C.C."/>
            <person name="Meincke L."/>
            <person name="Munk A.C."/>
            <person name="Koroleva G.I."/>
            <person name="Rosenzweig C.N."/>
            <person name="Palacios G.F."/>
            <person name="Redden C.L."/>
            <person name="Minogue T.D."/>
            <person name="Chain P.S."/>
        </authorList>
    </citation>
    <scope>NUCLEOTIDE SEQUENCE [LARGE SCALE GENOMIC DNA]</scope>
    <source>
        <strain evidence="7 9">HD1011</strain>
    </source>
</reference>
<evidence type="ECO:0000313" key="8">
    <source>
        <dbReference type="EMBL" id="QKH25799.1"/>
    </source>
</evidence>
<evidence type="ECO:0000256" key="5">
    <source>
        <dbReference type="ARBA" id="ARBA00023136"/>
    </source>
</evidence>
<feature type="transmembrane region" description="Helical" evidence="6">
    <location>
        <begin position="469"/>
        <end position="491"/>
    </location>
</feature>
<dbReference type="PANTHER" id="PTHR30250:SF29">
    <property type="entry name" value="POLYSACCHARIDE BIOSYNTHESIS PROTEIN C-TERMINAL DOMAIN-CONTAINING PROTEIN"/>
    <property type="match status" value="1"/>
</dbReference>
<keyword evidence="3 6" id="KW-0812">Transmembrane</keyword>
<keyword evidence="4 6" id="KW-1133">Transmembrane helix</keyword>
<comment type="subcellular location">
    <subcellularLocation>
        <location evidence="1">Cell membrane</location>
        <topology evidence="1">Multi-pass membrane protein</topology>
    </subcellularLocation>
</comment>
<dbReference type="InterPro" id="IPR050833">
    <property type="entry name" value="Poly_Biosynth_Transport"/>
</dbReference>
<dbReference type="AlphaFoldDB" id="A0A0B5NYH8"/>
<organism evidence="8 10">
    <name type="scientific">Bacillus thuringiensis</name>
    <dbReference type="NCBI Taxonomy" id="1428"/>
    <lineage>
        <taxon>Bacteria</taxon>
        <taxon>Bacillati</taxon>
        <taxon>Bacillota</taxon>
        <taxon>Bacilli</taxon>
        <taxon>Bacillales</taxon>
        <taxon>Bacillaceae</taxon>
        <taxon>Bacillus</taxon>
        <taxon>Bacillus cereus group</taxon>
    </lineage>
</organism>
<protein>
    <submittedName>
        <fullName evidence="7">Polysaccharide biosynthesis family protein</fullName>
    </submittedName>
    <submittedName>
        <fullName evidence="8">Polysaccharide biosynthesis protein</fullName>
    </submittedName>
</protein>
<dbReference type="RefSeq" id="WP_001060192.1">
    <property type="nucleotide sequence ID" value="NZ_CP009335.1"/>
</dbReference>
<sequence length="506" mass="55526">MNNKFVKGAAILTITTFLSKVLGSFFQIPLQNIAGDEVLGIFRLVFPVYMIALTLSVAGVPLAISKLIAELHEKNDQDGIAKLFTSASIIGVIFGVLGFSVIMIGSSMFANMLGGQDTRLPLIVTSFALLIAPYMAVYRGYFQGFGDMIPTGVSQVIEQFIRVFFMLAIAFLFVYWNKESDVVTGGAMIGSCLGVITSLIYLRLKYVKSIYRYKSNIYSLQDFKDNAKKILQVSIPIAIGALSMPVLNLVDSVTIPHMLHESTTTIQEQFGIYSRGFAFTQLIVVFTSAMVFPLIPLLTAALTKKDIALAKQTIERTNELAHVLTTPITIWLMALTIPLNVGLFTDAKGSGMLAILIGSSYFTSLMVLSIGILQGINRSKQAAWIVVGASFVKVILNIVLVSQFGITGAAYSTLIIYIMICIVNYIYIRKELAYSIHMGRFFAVIGVSSIVGIGLYFTSTFINVVDSRIITIIYSGLAFCVALFIYGICALKLNWISKKQIPFLRK</sequence>
<dbReference type="PANTHER" id="PTHR30250">
    <property type="entry name" value="PST FAMILY PREDICTED COLANIC ACID TRANSPORTER"/>
    <property type="match status" value="1"/>
</dbReference>
<dbReference type="KEGG" id="btw:BF38_2132"/>
<feature type="transmembrane region" description="Helical" evidence="6">
    <location>
        <begin position="439"/>
        <end position="457"/>
    </location>
</feature>
<feature type="transmembrane region" description="Helical" evidence="6">
    <location>
        <begin position="182"/>
        <end position="204"/>
    </location>
</feature>
<gene>
    <name evidence="7" type="ORF">BF38_2132</name>
    <name evidence="8" type="ORF">FOC89_18330</name>
</gene>
<name>A0A0B5NYH8_BACTU</name>
<dbReference type="Pfam" id="PF01943">
    <property type="entry name" value="Polysacc_synt"/>
    <property type="match status" value="1"/>
</dbReference>
<dbReference type="GO" id="GO:0005886">
    <property type="term" value="C:plasma membrane"/>
    <property type="evidence" value="ECO:0007669"/>
    <property type="project" value="UniProtKB-SubCell"/>
</dbReference>
<feature type="transmembrane region" description="Helical" evidence="6">
    <location>
        <begin position="159"/>
        <end position="176"/>
    </location>
</feature>
<feature type="transmembrane region" description="Helical" evidence="6">
    <location>
        <begin position="408"/>
        <end position="427"/>
    </location>
</feature>
<dbReference type="PIRSF" id="PIRSF038958">
    <property type="entry name" value="PG_synth_SpoVB"/>
    <property type="match status" value="1"/>
</dbReference>
<feature type="transmembrane region" description="Helical" evidence="6">
    <location>
        <begin position="230"/>
        <end position="250"/>
    </location>
</feature>
<evidence type="ECO:0000256" key="3">
    <source>
        <dbReference type="ARBA" id="ARBA00022692"/>
    </source>
</evidence>
<evidence type="ECO:0000313" key="9">
    <source>
        <dbReference type="Proteomes" id="UP000031876"/>
    </source>
</evidence>
<evidence type="ECO:0000256" key="4">
    <source>
        <dbReference type="ARBA" id="ARBA00022989"/>
    </source>
</evidence>
<evidence type="ECO:0000313" key="10">
    <source>
        <dbReference type="Proteomes" id="UP000501107"/>
    </source>
</evidence>
<feature type="transmembrane region" description="Helical" evidence="6">
    <location>
        <begin position="278"/>
        <end position="299"/>
    </location>
</feature>
<dbReference type="EMBL" id="CP053980">
    <property type="protein sequence ID" value="QKH25799.1"/>
    <property type="molecule type" value="Genomic_DNA"/>
</dbReference>
<keyword evidence="5 6" id="KW-0472">Membrane</keyword>
<dbReference type="CDD" id="cd13124">
    <property type="entry name" value="MATE_SpoVB_like"/>
    <property type="match status" value="1"/>
</dbReference>
<feature type="transmembrane region" description="Helical" evidence="6">
    <location>
        <begin position="39"/>
        <end position="62"/>
    </location>
</feature>
<accession>A0A0B5NYH8</accession>
<feature type="transmembrane region" description="Helical" evidence="6">
    <location>
        <begin position="382"/>
        <end position="402"/>
    </location>
</feature>
<dbReference type="InterPro" id="IPR024923">
    <property type="entry name" value="PG_synth_SpoVB"/>
</dbReference>
<evidence type="ECO:0000256" key="2">
    <source>
        <dbReference type="ARBA" id="ARBA00022475"/>
    </source>
</evidence>
<evidence type="ECO:0000256" key="6">
    <source>
        <dbReference type="SAM" id="Phobius"/>
    </source>
</evidence>
<feature type="transmembrane region" description="Helical" evidence="6">
    <location>
        <begin position="320"/>
        <end position="339"/>
    </location>
</feature>